<sequence>MTINHDGIDAEIDMWTISYLSAHYNSEDDLLNDFYNLFNAIGVHDEKLIHKCMVGIFRSKITPTSIVELEEKQNEIIEEIREASKIKLNNSIYILLSDAYVKYLTWHYTLNEEKIIPDEEIEDAINAIDEIFSAIGRIYSLLASCSTVSSETIQSLGGKNRAKKYDAYKSEIFTEWEQGNFHSYSKCARTYSDKFDLNPKTIETWLSKKYKKS</sequence>
<dbReference type="GeneID" id="92834199"/>
<name>A0ABN0JR82_9GAMM</name>
<evidence type="ECO:0000313" key="2">
    <source>
        <dbReference type="Proteomes" id="UP000013190"/>
    </source>
</evidence>
<reference evidence="2" key="1">
    <citation type="submission" date="2013-02" db="EMBL/GenBank/DDBJ databases">
        <title>The Genome Sequence of Acinetobacter sp. NIPH 236.</title>
        <authorList>
            <consortium name="The Broad Institute Genome Sequencing Platform"/>
            <consortium name="The Broad Institute Genome Sequencing Center for Infectious Disease"/>
            <person name="Cerqueira G."/>
            <person name="Feldgarden M."/>
            <person name="Courvalin P."/>
            <person name="Perichon B."/>
            <person name="Grillot-Courvalin C."/>
            <person name="Clermont D."/>
            <person name="Rocha E."/>
            <person name="Yoon E.-J."/>
            <person name="Nemec A."/>
            <person name="Walker B."/>
            <person name="Young S.K."/>
            <person name="Zeng Q."/>
            <person name="Gargeya S."/>
            <person name="Fitzgerald M."/>
            <person name="Haas B."/>
            <person name="Abouelleil A."/>
            <person name="Alvarado L."/>
            <person name="Arachchi H.M."/>
            <person name="Berlin A.M."/>
            <person name="Chapman S.B."/>
            <person name="Dewar J."/>
            <person name="Goldberg J."/>
            <person name="Griggs A."/>
            <person name="Gujja S."/>
            <person name="Hansen M."/>
            <person name="Howarth C."/>
            <person name="Imamovic A."/>
            <person name="Larimer J."/>
            <person name="McCowan C."/>
            <person name="Murphy C."/>
            <person name="Neiman D."/>
            <person name="Pearson M."/>
            <person name="Priest M."/>
            <person name="Roberts A."/>
            <person name="Saif S."/>
            <person name="Shea T."/>
            <person name="Sisk P."/>
            <person name="Sykes S."/>
            <person name="Wortman J."/>
            <person name="Nusbaum C."/>
            <person name="Birren B."/>
        </authorList>
    </citation>
    <scope>NUCLEOTIDE SEQUENCE [LARGE SCALE GENOMIC DNA]</scope>
    <source>
        <strain evidence="2">NIPH 236</strain>
    </source>
</reference>
<dbReference type="RefSeq" id="WP_004660001.1">
    <property type="nucleotide sequence ID" value="NZ_BMDV01000003.1"/>
</dbReference>
<comment type="caution">
    <text evidence="1">The sequence shown here is derived from an EMBL/GenBank/DDBJ whole genome shotgun (WGS) entry which is preliminary data.</text>
</comment>
<dbReference type="EMBL" id="APOJ01000016">
    <property type="protein sequence ID" value="ENU27944.1"/>
    <property type="molecule type" value="Genomic_DNA"/>
</dbReference>
<keyword evidence="2" id="KW-1185">Reference proteome</keyword>
<proteinExistence type="predicted"/>
<evidence type="ECO:0000313" key="1">
    <source>
        <dbReference type="EMBL" id="ENU27944.1"/>
    </source>
</evidence>
<dbReference type="Proteomes" id="UP000013190">
    <property type="component" value="Unassembled WGS sequence"/>
</dbReference>
<protein>
    <submittedName>
        <fullName evidence="1">Uncharacterized protein</fullName>
    </submittedName>
</protein>
<organism evidence="1 2">
    <name type="scientific">Acinetobacter modestus</name>
    <dbReference type="NCBI Taxonomy" id="1776740"/>
    <lineage>
        <taxon>Bacteria</taxon>
        <taxon>Pseudomonadati</taxon>
        <taxon>Pseudomonadota</taxon>
        <taxon>Gammaproteobacteria</taxon>
        <taxon>Moraxellales</taxon>
        <taxon>Moraxellaceae</taxon>
        <taxon>Acinetobacter</taxon>
    </lineage>
</organism>
<accession>A0ABN0JR82</accession>
<gene>
    <name evidence="1" type="ORF">F992_00776</name>
</gene>
<reference evidence="1 2" key="2">
    <citation type="journal article" date="2016" name="Int. J. Syst. Evol. Microbiol.">
        <title>Taxonomy of haemolytic and/or proteolytic strains of the genus Acinetobacter with the proposal of Acinetobacter courvalinii sp. nov. (genomic species 14 sensu Bouvet &amp; Jeanjean), Acinetobacter dispersus sp. nov. (genomic species 17), Acinetobacter modestus sp. nov., Acinetobacter proteolyticus sp. nov. and Acinetobacter vivianii sp. nov.</title>
        <authorList>
            <person name="Nemec A."/>
            <person name="Radolfova-Krizova L."/>
            <person name="Maixnerova M."/>
            <person name="Vrestiakova E."/>
            <person name="Jezek P."/>
            <person name="Sedo O."/>
        </authorList>
    </citation>
    <scope>NUCLEOTIDE SEQUENCE [LARGE SCALE GENOMIC DNA]</scope>
    <source>
        <strain evidence="1 2">NIPH 236</strain>
    </source>
</reference>